<feature type="domain" description="Pru" evidence="9">
    <location>
        <begin position="1"/>
        <end position="120"/>
    </location>
</feature>
<dbReference type="InterPro" id="IPR006773">
    <property type="entry name" value="Rpn13/ADRM1"/>
</dbReference>
<dbReference type="GO" id="GO:0005634">
    <property type="term" value="C:nucleus"/>
    <property type="evidence" value="ECO:0007669"/>
    <property type="project" value="UniProtKB-SubCell"/>
</dbReference>
<comment type="function">
    <text evidence="7">May function as a proteasomal ubiquitin receptor. May promote the deubiquitinating activity associated with the 26S proteasome.</text>
</comment>
<dbReference type="GO" id="GO:0061133">
    <property type="term" value="F:endopeptidase activator activity"/>
    <property type="evidence" value="ECO:0007669"/>
    <property type="project" value="TreeGrafter"/>
</dbReference>
<name>A0A3P8CD25_HELPZ</name>
<dbReference type="OrthoDB" id="340431at2759"/>
<evidence type="ECO:0000256" key="7">
    <source>
        <dbReference type="ARBA" id="ARBA00054744"/>
    </source>
</evidence>
<accession>A0A3P8CD25</accession>
<dbReference type="GO" id="GO:0005737">
    <property type="term" value="C:cytoplasm"/>
    <property type="evidence" value="ECO:0007669"/>
    <property type="project" value="UniProtKB-SubCell"/>
</dbReference>
<dbReference type="InterPro" id="IPR038633">
    <property type="entry name" value="Rpn13/ADRM1_Pru_sf"/>
</dbReference>
<evidence type="ECO:0000256" key="3">
    <source>
        <dbReference type="ARBA" id="ARBA00009216"/>
    </source>
</evidence>
<dbReference type="Gene3D" id="2.30.29.70">
    <property type="entry name" value="Proteasomal ubiquitin receptor Rpn13/ADRM1"/>
    <property type="match status" value="1"/>
</dbReference>
<comment type="subcellular location">
    <subcellularLocation>
        <location evidence="2">Cytoplasm</location>
    </subcellularLocation>
    <subcellularLocation>
        <location evidence="1">Nucleus</location>
    </subcellularLocation>
</comment>
<dbReference type="EMBL" id="UZAH01033400">
    <property type="protein sequence ID" value="VDP28590.1"/>
    <property type="molecule type" value="Genomic_DNA"/>
</dbReference>
<evidence type="ECO:0000256" key="5">
    <source>
        <dbReference type="ARBA" id="ARBA00022942"/>
    </source>
</evidence>
<evidence type="ECO:0000256" key="6">
    <source>
        <dbReference type="ARBA" id="ARBA00023242"/>
    </source>
</evidence>
<dbReference type="GO" id="GO:0008541">
    <property type="term" value="C:proteasome regulatory particle, lid subcomplex"/>
    <property type="evidence" value="ECO:0007669"/>
    <property type="project" value="TreeGrafter"/>
</dbReference>
<evidence type="ECO:0000259" key="9">
    <source>
        <dbReference type="PROSITE" id="PS51917"/>
    </source>
</evidence>
<comment type="similarity">
    <text evidence="3">Belongs to the ADRM1 family.</text>
</comment>
<evidence type="ECO:0000313" key="10">
    <source>
        <dbReference type="EMBL" id="VDP28590.1"/>
    </source>
</evidence>
<dbReference type="PROSITE" id="PS51917">
    <property type="entry name" value="PRU"/>
    <property type="match status" value="1"/>
</dbReference>
<evidence type="ECO:0000256" key="4">
    <source>
        <dbReference type="ARBA" id="ARBA00022490"/>
    </source>
</evidence>
<dbReference type="AlphaFoldDB" id="A0A3P8CD25"/>
<keyword evidence="4" id="KW-0963">Cytoplasm</keyword>
<keyword evidence="5" id="KW-0647">Proteasome</keyword>
<dbReference type="PANTHER" id="PTHR12225">
    <property type="entry name" value="ADHESION REGULATING MOLECULE 1 110 KDA CELL MEMBRANE GLYCOPROTEIN"/>
    <property type="match status" value="1"/>
</dbReference>
<keyword evidence="6" id="KW-0539">Nucleus</keyword>
<dbReference type="CDD" id="cd13314">
    <property type="entry name" value="PH_Rpn13"/>
    <property type="match status" value="1"/>
</dbReference>
<dbReference type="InterPro" id="IPR044868">
    <property type="entry name" value="Rpn13/ADRM1_Pru"/>
</dbReference>
<sequence>MTSYIMSCFQAGRSFLQPAAAPNKKKVVADKTKGQVFIKQSSDQLMHFCWKNRETGAVVDDLIIFPGDTEFKEVKGCPDGKVYMLKFKTSDERRLFWIQDGNAEADKDLCKKVSGRLLKHIWLQQLNSKRHIFDPLEVDEQSKANRPPEMDKFLGRLLWNNATVPFQLTHCGID</sequence>
<proteinExistence type="inferred from homology"/>
<dbReference type="PANTHER" id="PTHR12225:SF0">
    <property type="entry name" value="PROTEASOMAL UBIQUITIN RECEPTOR ADRM1"/>
    <property type="match status" value="1"/>
</dbReference>
<evidence type="ECO:0000256" key="1">
    <source>
        <dbReference type="ARBA" id="ARBA00004123"/>
    </source>
</evidence>
<reference evidence="10" key="1">
    <citation type="submission" date="2018-11" db="EMBL/GenBank/DDBJ databases">
        <authorList>
            <consortium name="Pathogen Informatics"/>
        </authorList>
    </citation>
    <scope>NUCLEOTIDE SEQUENCE [LARGE SCALE GENOMIC DNA]</scope>
</reference>
<dbReference type="GO" id="GO:0070628">
    <property type="term" value="F:proteasome binding"/>
    <property type="evidence" value="ECO:0007669"/>
    <property type="project" value="TreeGrafter"/>
</dbReference>
<dbReference type="Pfam" id="PF04683">
    <property type="entry name" value="Rpn13_ADRM1_Pru"/>
    <property type="match status" value="1"/>
</dbReference>
<evidence type="ECO:0000256" key="8">
    <source>
        <dbReference type="ARBA" id="ARBA00070663"/>
    </source>
</evidence>
<organism evidence="10">
    <name type="scientific">Heligmosomoides polygyrus</name>
    <name type="common">Parasitic roundworm</name>
    <dbReference type="NCBI Taxonomy" id="6339"/>
    <lineage>
        <taxon>Eukaryota</taxon>
        <taxon>Metazoa</taxon>
        <taxon>Ecdysozoa</taxon>
        <taxon>Nematoda</taxon>
        <taxon>Chromadorea</taxon>
        <taxon>Rhabditida</taxon>
        <taxon>Rhabditina</taxon>
        <taxon>Rhabditomorpha</taxon>
        <taxon>Strongyloidea</taxon>
        <taxon>Heligmosomidae</taxon>
        <taxon>Heligmosomoides</taxon>
    </lineage>
</organism>
<dbReference type="FunFam" id="2.30.29.70:FF:000001">
    <property type="entry name" value="Proteasomal ubiquitin receptor ADRM1"/>
    <property type="match status" value="1"/>
</dbReference>
<protein>
    <recommendedName>
        <fullName evidence="8">Proteasomal ubiquitin receptor ADRM1 homolog</fullName>
    </recommendedName>
</protein>
<gene>
    <name evidence="10" type="ORF">HPBE_LOCUS21853</name>
</gene>
<evidence type="ECO:0000256" key="2">
    <source>
        <dbReference type="ARBA" id="ARBA00004496"/>
    </source>
</evidence>